<dbReference type="InterPro" id="IPR001810">
    <property type="entry name" value="F-box_dom"/>
</dbReference>
<keyword evidence="2" id="KW-0677">Repeat</keyword>
<dbReference type="STRING" id="1245528.M3K0X6"/>
<dbReference type="SUPFAM" id="SSF52047">
    <property type="entry name" value="RNI-like"/>
    <property type="match status" value="1"/>
</dbReference>
<dbReference type="Gene3D" id="3.80.10.10">
    <property type="entry name" value="Ribonuclease Inhibitor"/>
    <property type="match status" value="1"/>
</dbReference>
<keyword evidence="5" id="KW-1185">Reference proteome</keyword>
<reference evidence="4 5" key="1">
    <citation type="submission" date="2013-02" db="EMBL/GenBank/DDBJ databases">
        <title>Genome sequence of Candida maltosa Xu316, a potential industrial strain for xylitol and ethanol production.</title>
        <authorList>
            <person name="Yu J."/>
            <person name="Wang Q."/>
            <person name="Geng X."/>
            <person name="Bao W."/>
            <person name="He P."/>
            <person name="Cai J."/>
        </authorList>
    </citation>
    <scope>NUCLEOTIDE SEQUENCE [LARGE SCALE GENOMIC DNA]</scope>
    <source>
        <strain evidence="5">Xu316</strain>
    </source>
</reference>
<proteinExistence type="predicted"/>
<evidence type="ECO:0000256" key="1">
    <source>
        <dbReference type="ARBA" id="ARBA00022614"/>
    </source>
</evidence>
<dbReference type="PANTHER" id="PTHR45617">
    <property type="entry name" value="LEUCINE RICH REPEAT FAMILY PROTEIN"/>
    <property type="match status" value="1"/>
</dbReference>
<dbReference type="Pfam" id="PF13855">
    <property type="entry name" value="LRR_8"/>
    <property type="match status" value="1"/>
</dbReference>
<keyword evidence="1" id="KW-0433">Leucine-rich repeat</keyword>
<dbReference type="EMBL" id="AOGT01001135">
    <property type="protein sequence ID" value="EMG48369.1"/>
    <property type="molecule type" value="Genomic_DNA"/>
</dbReference>
<comment type="caution">
    <text evidence="4">The sequence shown here is derived from an EMBL/GenBank/DDBJ whole genome shotgun (WGS) entry which is preliminary data.</text>
</comment>
<dbReference type="InterPro" id="IPR001611">
    <property type="entry name" value="Leu-rich_rpt"/>
</dbReference>
<dbReference type="eggNOG" id="ENOG502REDF">
    <property type="taxonomic scope" value="Eukaryota"/>
</dbReference>
<protein>
    <recommendedName>
        <fullName evidence="3">F-box domain-containing protein</fullName>
    </recommendedName>
</protein>
<sequence>MSRDISNLPSNIIQNIFTYLPQGHLLKIVDIPSIRNRALYALYGGTIRIGRTPVHSLGTSNIDIGIEKVGYEFELQDDELELKVENPEDLLDLVNSGQIGKPREILFSSIQDLLKMVNLDRAIFQNVKVGFDMQYFMNTTRTDNQVSTLQEILAIIPRFNSLENIPEPWLITYLSTVQQLGPYPKLSENEYAVRFLYDTMPYLTALSIDRIFTKEAIGLLPRGLKQFAGSFDCTYVQPQEILPFPEGLEFFALTLPESPATINISHLYRLKNFQVFSANENHHFVLPSNIKIFASTNGFVYIDEIVKQSPNLRVFGYKSFTGSPMKTAGNQYLANSKISVLTLPQHELFATHPRMSLKLPRSLQQLTIESAAQQPGTESSVGMVILDLLTNRLPLLTILNIIDVQNFGLVGSLPPSLTELKFYTQSEFRVEWMQNLPNLRKLYIKNTRALNTRNFQCNPQLELLEISHCSIREARILAPKLKYLNLSNNFLDPISYANLVIPDTVVELDLSYNRIRNIDPNFKFPKRLRKLIFDGNAITPAYGLPLTLKELSICNNVLDLTAMNFWPRNIEKLRLNNTKINDADLEIIDLKSFRRLQRLSLNKNSITTLNVSILPPSLTHLSVQDNRMQTISGSFASLPNLQELDISGNDVGHYFTAEVDIGLKATKLRYLNIPQAPVDQGEHLAALGQFYQSMMLRTFVERTFWLHH</sequence>
<dbReference type="InterPro" id="IPR032675">
    <property type="entry name" value="LRR_dom_sf"/>
</dbReference>
<accession>M3K0X6</accession>
<dbReference type="HOGENOM" id="CLU_021918_0_0_1"/>
<dbReference type="AlphaFoldDB" id="M3K0X6"/>
<organism evidence="4 5">
    <name type="scientific">Candida maltosa (strain Xu316)</name>
    <name type="common">Yeast</name>
    <dbReference type="NCBI Taxonomy" id="1245528"/>
    <lineage>
        <taxon>Eukaryota</taxon>
        <taxon>Fungi</taxon>
        <taxon>Dikarya</taxon>
        <taxon>Ascomycota</taxon>
        <taxon>Saccharomycotina</taxon>
        <taxon>Pichiomycetes</taxon>
        <taxon>Debaryomycetaceae</taxon>
        <taxon>Candida/Lodderomyces clade</taxon>
        <taxon>Candida</taxon>
    </lineage>
</organism>
<evidence type="ECO:0000256" key="2">
    <source>
        <dbReference type="ARBA" id="ARBA00022737"/>
    </source>
</evidence>
<evidence type="ECO:0000313" key="4">
    <source>
        <dbReference type="EMBL" id="EMG48369.1"/>
    </source>
</evidence>
<dbReference type="OrthoDB" id="2013775at2759"/>
<evidence type="ECO:0000259" key="3">
    <source>
        <dbReference type="PROSITE" id="PS50181"/>
    </source>
</evidence>
<evidence type="ECO:0000313" key="5">
    <source>
        <dbReference type="Proteomes" id="UP000011777"/>
    </source>
</evidence>
<dbReference type="OMA" id="SANENHH"/>
<gene>
    <name evidence="4" type="ORF">G210_1062</name>
</gene>
<name>M3K0X6_CANMX</name>
<feature type="domain" description="F-box" evidence="3">
    <location>
        <begin position="2"/>
        <end position="28"/>
    </location>
</feature>
<dbReference type="PROSITE" id="PS50181">
    <property type="entry name" value="FBOX"/>
    <property type="match status" value="1"/>
</dbReference>
<dbReference type="Proteomes" id="UP000011777">
    <property type="component" value="Unassembled WGS sequence"/>
</dbReference>